<organism evidence="3 4">
    <name type="scientific">Deinococcus piscis</name>
    <dbReference type="NCBI Taxonomy" id="394230"/>
    <lineage>
        <taxon>Bacteria</taxon>
        <taxon>Thermotogati</taxon>
        <taxon>Deinococcota</taxon>
        <taxon>Deinococci</taxon>
        <taxon>Deinococcales</taxon>
        <taxon>Deinococcaceae</taxon>
        <taxon>Deinococcus</taxon>
    </lineage>
</organism>
<name>A0ABQ3JYM0_9DEIO</name>
<dbReference type="PANTHER" id="PTHR35813:SF1">
    <property type="entry name" value="INNER MEMBRANE PROTEIN YBAN"/>
    <property type="match status" value="1"/>
</dbReference>
<evidence type="ECO:0000313" key="3">
    <source>
        <dbReference type="EMBL" id="GHF93686.1"/>
    </source>
</evidence>
<evidence type="ECO:0008006" key="5">
    <source>
        <dbReference type="Google" id="ProtNLM"/>
    </source>
</evidence>
<dbReference type="Proteomes" id="UP000632154">
    <property type="component" value="Unassembled WGS sequence"/>
</dbReference>
<dbReference type="PANTHER" id="PTHR35813">
    <property type="entry name" value="INNER MEMBRANE PROTEIN YBAN"/>
    <property type="match status" value="1"/>
</dbReference>
<proteinExistence type="predicted"/>
<feature type="region of interest" description="Disordered" evidence="1">
    <location>
        <begin position="1"/>
        <end position="21"/>
    </location>
</feature>
<dbReference type="Pfam" id="PF04304">
    <property type="entry name" value="DUF454"/>
    <property type="match status" value="1"/>
</dbReference>
<protein>
    <recommendedName>
        <fullName evidence="5">DUF454 domain-containing protein</fullName>
    </recommendedName>
</protein>
<keyword evidence="4" id="KW-1185">Reference proteome</keyword>
<evidence type="ECO:0000256" key="1">
    <source>
        <dbReference type="SAM" id="MobiDB-lite"/>
    </source>
</evidence>
<comment type="caution">
    <text evidence="3">The sequence shown here is derived from an EMBL/GenBank/DDBJ whole genome shotgun (WGS) entry which is preliminary data.</text>
</comment>
<sequence length="155" mass="16445">MSAPDPQRGTAPLPVQDVDSPDDPFLFPRPVRPFAIGAGLLLTVLGVAGAILPLMPGTGFLVAAAWLFARSSPSFERWLLGLPLVGQMVRDFRDGVGMTAQAKWLTYLSIALAVGLSVGRIPVLVGQVAWVLIGVTGVWYISQRVPTKPADQPSS</sequence>
<keyword evidence="2" id="KW-0812">Transmembrane</keyword>
<accession>A0ABQ3JYM0</accession>
<feature type="transmembrane region" description="Helical" evidence="2">
    <location>
        <begin position="34"/>
        <end position="67"/>
    </location>
</feature>
<keyword evidence="2" id="KW-1133">Transmembrane helix</keyword>
<evidence type="ECO:0000313" key="4">
    <source>
        <dbReference type="Proteomes" id="UP000632154"/>
    </source>
</evidence>
<reference evidence="4" key="1">
    <citation type="journal article" date="2019" name="Int. J. Syst. Evol. Microbiol.">
        <title>The Global Catalogue of Microorganisms (GCM) 10K type strain sequencing project: providing services to taxonomists for standard genome sequencing and annotation.</title>
        <authorList>
            <consortium name="The Broad Institute Genomics Platform"/>
            <consortium name="The Broad Institute Genome Sequencing Center for Infectious Disease"/>
            <person name="Wu L."/>
            <person name="Ma J."/>
        </authorList>
    </citation>
    <scope>NUCLEOTIDE SEQUENCE [LARGE SCALE GENOMIC DNA]</scope>
    <source>
        <strain evidence="4">CGMCC 1.18439</strain>
    </source>
</reference>
<evidence type="ECO:0000256" key="2">
    <source>
        <dbReference type="SAM" id="Phobius"/>
    </source>
</evidence>
<gene>
    <name evidence="3" type="ORF">GCM10017783_01970</name>
</gene>
<dbReference type="EMBL" id="BNAL01000002">
    <property type="protein sequence ID" value="GHF93686.1"/>
    <property type="molecule type" value="Genomic_DNA"/>
</dbReference>
<keyword evidence="2" id="KW-0472">Membrane</keyword>
<dbReference type="RefSeq" id="WP_189641806.1">
    <property type="nucleotide sequence ID" value="NZ_BNAL01000002.1"/>
</dbReference>
<dbReference type="InterPro" id="IPR007401">
    <property type="entry name" value="DUF454"/>
</dbReference>